<organism evidence="1">
    <name type="scientific">marine sediment metagenome</name>
    <dbReference type="NCBI Taxonomy" id="412755"/>
    <lineage>
        <taxon>unclassified sequences</taxon>
        <taxon>metagenomes</taxon>
        <taxon>ecological metagenomes</taxon>
    </lineage>
</organism>
<protein>
    <recommendedName>
        <fullName evidence="2">Xylose isomerase-like TIM barrel domain-containing protein</fullName>
    </recommendedName>
</protein>
<dbReference type="AlphaFoldDB" id="X0WEB3"/>
<sequence>VGAGDVDIPACLRSLAAAGYDGYVAIEYEGKEDEAIGVPASTEYMKKVLAAL</sequence>
<comment type="caution">
    <text evidence="1">The sequence shown here is derived from an EMBL/GenBank/DDBJ whole genome shotgun (WGS) entry which is preliminary data.</text>
</comment>
<dbReference type="SUPFAM" id="SSF51658">
    <property type="entry name" value="Xylose isomerase-like"/>
    <property type="match status" value="1"/>
</dbReference>
<feature type="non-terminal residue" evidence="1">
    <location>
        <position position="1"/>
    </location>
</feature>
<proteinExistence type="predicted"/>
<evidence type="ECO:0008006" key="2">
    <source>
        <dbReference type="Google" id="ProtNLM"/>
    </source>
</evidence>
<evidence type="ECO:0000313" key="1">
    <source>
        <dbReference type="EMBL" id="GAG21512.1"/>
    </source>
</evidence>
<dbReference type="EMBL" id="BARS01038341">
    <property type="protein sequence ID" value="GAG21512.1"/>
    <property type="molecule type" value="Genomic_DNA"/>
</dbReference>
<name>X0WEB3_9ZZZZ</name>
<accession>X0WEB3</accession>
<dbReference type="InterPro" id="IPR036237">
    <property type="entry name" value="Xyl_isomerase-like_sf"/>
</dbReference>
<gene>
    <name evidence="1" type="ORF">S01H1_58682</name>
</gene>
<reference evidence="1" key="1">
    <citation type="journal article" date="2014" name="Front. Microbiol.">
        <title>High frequency of phylogenetically diverse reductive dehalogenase-homologous genes in deep subseafloor sedimentary metagenomes.</title>
        <authorList>
            <person name="Kawai M."/>
            <person name="Futagami T."/>
            <person name="Toyoda A."/>
            <person name="Takaki Y."/>
            <person name="Nishi S."/>
            <person name="Hori S."/>
            <person name="Arai W."/>
            <person name="Tsubouchi T."/>
            <person name="Morono Y."/>
            <person name="Uchiyama I."/>
            <person name="Ito T."/>
            <person name="Fujiyama A."/>
            <person name="Inagaki F."/>
            <person name="Takami H."/>
        </authorList>
    </citation>
    <scope>NUCLEOTIDE SEQUENCE</scope>
    <source>
        <strain evidence="1">Expedition CK06-06</strain>
    </source>
</reference>
<dbReference type="Gene3D" id="3.20.20.150">
    <property type="entry name" value="Divalent-metal-dependent TIM barrel enzymes"/>
    <property type="match status" value="1"/>
</dbReference>